<keyword evidence="1" id="KW-1133">Transmembrane helix</keyword>
<feature type="transmembrane region" description="Helical" evidence="1">
    <location>
        <begin position="21"/>
        <end position="42"/>
    </location>
</feature>
<dbReference type="PANTHER" id="PTHR35250:SF1">
    <property type="entry name" value="UBIQUINOL-CYTOCHROME-C REDUCTASE COMPLEX ASSEMBLY FACTOR 5"/>
    <property type="match status" value="1"/>
</dbReference>
<proteinExistence type="predicted"/>
<dbReference type="Pfam" id="PF15114">
    <property type="entry name" value="UPF0640"/>
    <property type="match status" value="1"/>
</dbReference>
<dbReference type="InterPro" id="IPR028183">
    <property type="entry name" value="UQCC5"/>
</dbReference>
<gene>
    <name evidence="2" type="ORF">RRG08_004933</name>
</gene>
<accession>A0AAE1DGG9</accession>
<dbReference type="PANTHER" id="PTHR35250">
    <property type="entry name" value="SMALL INTEGRAL MEMBRANE PROTEIN 4"/>
    <property type="match status" value="1"/>
</dbReference>
<evidence type="ECO:0000313" key="2">
    <source>
        <dbReference type="EMBL" id="KAK3769681.1"/>
    </source>
</evidence>
<dbReference type="EMBL" id="JAWDGP010003892">
    <property type="protein sequence ID" value="KAK3769681.1"/>
    <property type="molecule type" value="Genomic_DNA"/>
</dbReference>
<evidence type="ECO:0008006" key="4">
    <source>
        <dbReference type="Google" id="ProtNLM"/>
    </source>
</evidence>
<keyword evidence="1" id="KW-0472">Membrane</keyword>
<organism evidence="2 3">
    <name type="scientific">Elysia crispata</name>
    <name type="common">lettuce slug</name>
    <dbReference type="NCBI Taxonomy" id="231223"/>
    <lineage>
        <taxon>Eukaryota</taxon>
        <taxon>Metazoa</taxon>
        <taxon>Spiralia</taxon>
        <taxon>Lophotrochozoa</taxon>
        <taxon>Mollusca</taxon>
        <taxon>Gastropoda</taxon>
        <taxon>Heterobranchia</taxon>
        <taxon>Euthyneura</taxon>
        <taxon>Panpulmonata</taxon>
        <taxon>Sacoglossa</taxon>
        <taxon>Placobranchoidea</taxon>
        <taxon>Plakobranchidae</taxon>
        <taxon>Elysia</taxon>
    </lineage>
</organism>
<protein>
    <recommendedName>
        <fullName evidence="4">Small integral membrane protein 4</fullName>
    </recommendedName>
</protein>
<comment type="caution">
    <text evidence="2">The sequence shown here is derived from an EMBL/GenBank/DDBJ whole genome shotgun (WGS) entry which is preliminary data.</text>
</comment>
<sequence length="70" mass="8363">MRRPLSFVETFVKKWPGKKYFGVYRFMPLFFLMGATVEFAMINWRPLGVNFYDVYKKKEAARIAEEEAQS</sequence>
<dbReference type="AlphaFoldDB" id="A0AAE1DGG9"/>
<keyword evidence="1" id="KW-0812">Transmembrane</keyword>
<keyword evidence="3" id="KW-1185">Reference proteome</keyword>
<name>A0AAE1DGG9_9GAST</name>
<dbReference type="Proteomes" id="UP001283361">
    <property type="component" value="Unassembled WGS sequence"/>
</dbReference>
<reference evidence="2" key="1">
    <citation type="journal article" date="2023" name="G3 (Bethesda)">
        <title>A reference genome for the long-term kleptoplast-retaining sea slug Elysia crispata morphotype clarki.</title>
        <authorList>
            <person name="Eastman K.E."/>
            <person name="Pendleton A.L."/>
            <person name="Shaikh M.A."/>
            <person name="Suttiyut T."/>
            <person name="Ogas R."/>
            <person name="Tomko P."/>
            <person name="Gavelis G."/>
            <person name="Widhalm J.R."/>
            <person name="Wisecaver J.H."/>
        </authorList>
    </citation>
    <scope>NUCLEOTIDE SEQUENCE</scope>
    <source>
        <strain evidence="2">ECLA1</strain>
    </source>
</reference>
<evidence type="ECO:0000313" key="3">
    <source>
        <dbReference type="Proteomes" id="UP001283361"/>
    </source>
</evidence>
<evidence type="ECO:0000256" key="1">
    <source>
        <dbReference type="SAM" id="Phobius"/>
    </source>
</evidence>